<dbReference type="AlphaFoldDB" id="A0A8J6DMH5"/>
<keyword evidence="2" id="KW-1185">Reference proteome</keyword>
<sequence>NEQSPKLEVYAQEKQDFIQQYSQIVKVLTEDELRDLARSWNSMLLEVTAFQVLVKPRKQDAGICTGDSKI</sequence>
<dbReference type="Proteomes" id="UP000700334">
    <property type="component" value="Unassembled WGS sequence"/>
</dbReference>
<feature type="non-terminal residue" evidence="1">
    <location>
        <position position="1"/>
    </location>
</feature>
<comment type="caution">
    <text evidence="1">The sequence shown here is derived from an EMBL/GenBank/DDBJ whole genome shotgun (WGS) entry which is preliminary data.</text>
</comment>
<evidence type="ECO:0000313" key="1">
    <source>
        <dbReference type="EMBL" id="KAG8513200.1"/>
    </source>
</evidence>
<dbReference type="OrthoDB" id="10257492at2759"/>
<reference evidence="1" key="1">
    <citation type="journal article" date="2021" name="Evol. Appl.">
        <title>The genome of the Pyrenean desman and the effects of bottlenecks and inbreeding on the genomic landscape of an endangered species.</title>
        <authorList>
            <person name="Escoda L."/>
            <person name="Castresana J."/>
        </authorList>
    </citation>
    <scope>NUCLEOTIDE SEQUENCE</scope>
    <source>
        <strain evidence="1">IBE-C5619</strain>
    </source>
</reference>
<feature type="non-terminal residue" evidence="1">
    <location>
        <position position="70"/>
    </location>
</feature>
<evidence type="ECO:0000313" key="2">
    <source>
        <dbReference type="Proteomes" id="UP000700334"/>
    </source>
</evidence>
<gene>
    <name evidence="1" type="ORF">J0S82_002882</name>
</gene>
<dbReference type="EMBL" id="JAGFMF010011771">
    <property type="protein sequence ID" value="KAG8513200.1"/>
    <property type="molecule type" value="Genomic_DNA"/>
</dbReference>
<protein>
    <submittedName>
        <fullName evidence="1">Farnesyl pyrophosphate synthase</fullName>
    </submittedName>
</protein>
<accession>A0A8J6DMH5</accession>
<name>A0A8J6DMH5_GALPY</name>
<proteinExistence type="predicted"/>
<organism evidence="1 2">
    <name type="scientific">Galemys pyrenaicus</name>
    <name type="common">Iberian desman</name>
    <name type="synonym">Pyrenean desman</name>
    <dbReference type="NCBI Taxonomy" id="202257"/>
    <lineage>
        <taxon>Eukaryota</taxon>
        <taxon>Metazoa</taxon>
        <taxon>Chordata</taxon>
        <taxon>Craniata</taxon>
        <taxon>Vertebrata</taxon>
        <taxon>Euteleostomi</taxon>
        <taxon>Mammalia</taxon>
        <taxon>Eutheria</taxon>
        <taxon>Laurasiatheria</taxon>
        <taxon>Eulipotyphla</taxon>
        <taxon>Talpidae</taxon>
        <taxon>Galemys</taxon>
    </lineage>
</organism>